<dbReference type="InterPro" id="IPR004299">
    <property type="entry name" value="MBOAT_fam"/>
</dbReference>
<dbReference type="PIRSF" id="PIRSF016636">
    <property type="entry name" value="AlgI_DltB"/>
    <property type="match status" value="1"/>
</dbReference>
<feature type="transmembrane region" description="Helical" evidence="12">
    <location>
        <begin position="324"/>
        <end position="342"/>
    </location>
</feature>
<name>A0ABS1X6P4_9GAMM</name>
<sequence>MIIESAPENHRVRLTAFIIGVLANIACLGYFKYTNFFLHTANSVLGTHLEAAHIIIPLGISFFVFQKIALLADAWSRQIQSLRLTEYLLFNFFFPKVIAGPIVHYNELVPQFETHRVSCPARELAIGLCLFSLGLFKKCVISDGVGVFAPAAFDFAGEGYPPLLTAWTSILAYTLQIYFDFSGYSDMALGTARMLGVRLPMNFNSPYKAVSIVDFWNRWHISLTRFLTAYSYTPLVVNLSRRRLLEGKPVLEGKGSALSAIWTLIAIPSVLTMALSGLWHGPAWTFVAWGVLHGIYLTVNQAWRILRPRFWPNNLVYERVMGPVGWLLTFLAVSVSFVFFRAPSLESAFSVLGGLFGLNGAQAPVLRTLQMTGADDLGLSVTLRAYWEAYGFSTVCIVGLLTVVVMMPNSLEILSRYQPALDFTEESLPPLTSKPTSIGRALLQGGAPLSYATAVVMALLFSAGFLALTGSSRFLYGQF</sequence>
<evidence type="ECO:0000256" key="12">
    <source>
        <dbReference type="SAM" id="Phobius"/>
    </source>
</evidence>
<evidence type="ECO:0000256" key="3">
    <source>
        <dbReference type="ARBA" id="ARBA00010323"/>
    </source>
</evidence>
<reference evidence="13 14" key="1">
    <citation type="journal article" date="2021" name="Int. J. Syst. Evol. Microbiol.">
        <title>Steroidobacter gossypii sp. nov., isolated from soil of cotton cropping field.</title>
        <authorList>
            <person name="Huang R."/>
            <person name="Yang S."/>
            <person name="Zhen C."/>
            <person name="Liu W."/>
        </authorList>
    </citation>
    <scope>NUCLEOTIDE SEQUENCE [LARGE SCALE GENOMIC DNA]</scope>
    <source>
        <strain evidence="13 14">S1-65</strain>
    </source>
</reference>
<evidence type="ECO:0000256" key="6">
    <source>
        <dbReference type="ARBA" id="ARBA00022692"/>
    </source>
</evidence>
<evidence type="ECO:0000256" key="11">
    <source>
        <dbReference type="PIRNR" id="PIRNR016636"/>
    </source>
</evidence>
<dbReference type="PANTHER" id="PTHR13285">
    <property type="entry name" value="ACYLTRANSFERASE"/>
    <property type="match status" value="1"/>
</dbReference>
<protein>
    <recommendedName>
        <fullName evidence="11">Probable alginate O-acetylase</fullName>
        <ecNumber evidence="11">2.3.1.-</ecNumber>
    </recommendedName>
</protein>
<evidence type="ECO:0000256" key="10">
    <source>
        <dbReference type="ARBA" id="ARBA00023315"/>
    </source>
</evidence>
<evidence type="ECO:0000256" key="2">
    <source>
        <dbReference type="ARBA" id="ARBA00005182"/>
    </source>
</evidence>
<dbReference type="InterPro" id="IPR028362">
    <property type="entry name" value="AlgI"/>
</dbReference>
<accession>A0ABS1X6P4</accession>
<keyword evidence="9 11" id="KW-0472">Membrane</keyword>
<keyword evidence="10 11" id="KW-0012">Acyltransferase</keyword>
<feature type="transmembrane region" description="Helical" evidence="12">
    <location>
        <begin position="12"/>
        <end position="31"/>
    </location>
</feature>
<organism evidence="13 14">
    <name type="scientific">Steroidobacter gossypii</name>
    <dbReference type="NCBI Taxonomy" id="2805490"/>
    <lineage>
        <taxon>Bacteria</taxon>
        <taxon>Pseudomonadati</taxon>
        <taxon>Pseudomonadota</taxon>
        <taxon>Gammaproteobacteria</taxon>
        <taxon>Steroidobacterales</taxon>
        <taxon>Steroidobacteraceae</taxon>
        <taxon>Steroidobacter</taxon>
    </lineage>
</organism>
<comment type="similarity">
    <text evidence="3 11">Belongs to the membrane-bound acyltransferase family.</text>
</comment>
<dbReference type="Pfam" id="PF03062">
    <property type="entry name" value="MBOAT"/>
    <property type="match status" value="1"/>
</dbReference>
<gene>
    <name evidence="13" type="ORF">JM946_29525</name>
</gene>
<evidence type="ECO:0000256" key="8">
    <source>
        <dbReference type="ARBA" id="ARBA00022989"/>
    </source>
</evidence>
<dbReference type="Proteomes" id="UP000661077">
    <property type="component" value="Unassembled WGS sequence"/>
</dbReference>
<comment type="subcellular location">
    <subcellularLocation>
        <location evidence="11">Cell inner membrane</location>
    </subcellularLocation>
    <subcellularLocation>
        <location evidence="1">Cell membrane</location>
        <topology evidence="1">Multi-pass membrane protein</topology>
    </subcellularLocation>
</comment>
<keyword evidence="11" id="KW-0997">Cell inner membrane</keyword>
<keyword evidence="8 12" id="KW-1133">Transmembrane helix</keyword>
<dbReference type="RefSeq" id="WP_203171062.1">
    <property type="nucleotide sequence ID" value="NZ_JAEVLS010000011.1"/>
</dbReference>
<evidence type="ECO:0000256" key="4">
    <source>
        <dbReference type="ARBA" id="ARBA00022475"/>
    </source>
</evidence>
<dbReference type="PIRSF" id="PIRSF500217">
    <property type="entry name" value="AlgI"/>
    <property type="match status" value="1"/>
</dbReference>
<comment type="pathway">
    <text evidence="2 11">Glycan biosynthesis; alginate biosynthesis.</text>
</comment>
<comment type="caution">
    <text evidence="13">The sequence shown here is derived from an EMBL/GenBank/DDBJ whole genome shotgun (WGS) entry which is preliminary data.</text>
</comment>
<keyword evidence="5 11" id="KW-0808">Transferase</keyword>
<proteinExistence type="inferred from homology"/>
<evidence type="ECO:0000256" key="5">
    <source>
        <dbReference type="ARBA" id="ARBA00022679"/>
    </source>
</evidence>
<dbReference type="EMBL" id="JAEVLS010000011">
    <property type="protein sequence ID" value="MBM0108889.1"/>
    <property type="molecule type" value="Genomic_DNA"/>
</dbReference>
<evidence type="ECO:0000313" key="13">
    <source>
        <dbReference type="EMBL" id="MBM0108889.1"/>
    </source>
</evidence>
<dbReference type="EC" id="2.3.1.-" evidence="11"/>
<evidence type="ECO:0000313" key="14">
    <source>
        <dbReference type="Proteomes" id="UP000661077"/>
    </source>
</evidence>
<dbReference type="InterPro" id="IPR051085">
    <property type="entry name" value="MB_O-acyltransferase"/>
</dbReference>
<feature type="transmembrane region" description="Helical" evidence="12">
    <location>
        <begin position="449"/>
        <end position="468"/>
    </location>
</feature>
<dbReference type="PANTHER" id="PTHR13285:SF23">
    <property type="entry name" value="TEICHOIC ACID D-ALANYLTRANSFERASE"/>
    <property type="match status" value="1"/>
</dbReference>
<evidence type="ECO:0000256" key="9">
    <source>
        <dbReference type="ARBA" id="ARBA00023136"/>
    </source>
</evidence>
<keyword evidence="14" id="KW-1185">Reference proteome</keyword>
<feature type="transmembrane region" description="Helical" evidence="12">
    <location>
        <begin position="387"/>
        <end position="407"/>
    </location>
</feature>
<feature type="transmembrane region" description="Helical" evidence="12">
    <location>
        <begin position="260"/>
        <end position="280"/>
    </location>
</feature>
<dbReference type="InterPro" id="IPR024194">
    <property type="entry name" value="Ac/AlaTfrase_AlgI/DltB"/>
</dbReference>
<feature type="transmembrane region" description="Helical" evidence="12">
    <location>
        <begin position="286"/>
        <end position="303"/>
    </location>
</feature>
<feature type="transmembrane region" description="Helical" evidence="12">
    <location>
        <begin position="51"/>
        <end position="72"/>
    </location>
</feature>
<evidence type="ECO:0000256" key="7">
    <source>
        <dbReference type="ARBA" id="ARBA00022841"/>
    </source>
</evidence>
<evidence type="ECO:0000256" key="1">
    <source>
        <dbReference type="ARBA" id="ARBA00004651"/>
    </source>
</evidence>
<keyword evidence="4 11" id="KW-1003">Cell membrane</keyword>
<keyword evidence="7 11" id="KW-0016">Alginate biosynthesis</keyword>
<keyword evidence="6 11" id="KW-0812">Transmembrane</keyword>